<dbReference type="GO" id="GO:0016301">
    <property type="term" value="F:kinase activity"/>
    <property type="evidence" value="ECO:0007669"/>
    <property type="project" value="UniProtKB-KW"/>
</dbReference>
<sequence>MTTLLADPVAQVIATAEELLSRRAGATVTLAEPEDLGGSGPAIVLRVRAVQNPFALPKSMVIKQVPEGGSDASVLREVVSYQFANSLTAKHRPGPELVAYSVADRLIVLTDLGSAPTMSELLAERNRAAINHALMAWAQALGRMHVATVGREGDFAALLRRLDVKKIDVDPTQQRLGGAETLAPLQQILRSEYSLEVPPALISRLQQTAELFGKGGVRAFSPSEVAPDNILVTEHGVRILDYEWGGFRDIVLDIAHALTVYPEFLGATEREEVAELDDAMTEAWRSDVVSIAPGLADDANLARRILDARLMWVWLATHEYFMIDIDIDGDLDDDDAEGSDDIAVFENPAPSHSALLGRWVALRAAAERVGDDLVAAHASGVIGGLRGETLIED</sequence>
<evidence type="ECO:0000313" key="1">
    <source>
        <dbReference type="EMBL" id="OAT66501.1"/>
    </source>
</evidence>
<dbReference type="SUPFAM" id="SSF56112">
    <property type="entry name" value="Protein kinase-like (PK-like)"/>
    <property type="match status" value="1"/>
</dbReference>
<dbReference type="Proteomes" id="UP000186919">
    <property type="component" value="Unassembled WGS sequence"/>
</dbReference>
<evidence type="ECO:0000313" key="2">
    <source>
        <dbReference type="Proteomes" id="UP000186919"/>
    </source>
</evidence>
<keyword evidence="1" id="KW-0418">Kinase</keyword>
<protein>
    <submittedName>
        <fullName evidence="1">Kinase</fullName>
    </submittedName>
</protein>
<gene>
    <name evidence="1" type="ORF">AWB85_17490</name>
</gene>
<keyword evidence="1" id="KW-0808">Transferase</keyword>
<reference evidence="1 2" key="1">
    <citation type="submission" date="2016-01" db="EMBL/GenBank/DDBJ databases">
        <title>Mycobacterium immunogenum strain CD11_6 genome sequencing and assembly.</title>
        <authorList>
            <person name="Kaur G."/>
            <person name="Nair G.R."/>
            <person name="Mayilraj S."/>
        </authorList>
    </citation>
    <scope>NUCLEOTIDE SEQUENCE [LARGE SCALE GENOMIC DNA]</scope>
    <source>
        <strain evidence="1 2">CD11-6</strain>
    </source>
</reference>
<dbReference type="EMBL" id="LQYE01000032">
    <property type="protein sequence ID" value="OAT66501.1"/>
    <property type="molecule type" value="Genomic_DNA"/>
</dbReference>
<proteinExistence type="predicted"/>
<organism evidence="1 2">
    <name type="scientific">Mycobacteroides immunogenum</name>
    <dbReference type="NCBI Taxonomy" id="83262"/>
    <lineage>
        <taxon>Bacteria</taxon>
        <taxon>Bacillati</taxon>
        <taxon>Actinomycetota</taxon>
        <taxon>Actinomycetes</taxon>
        <taxon>Mycobacteriales</taxon>
        <taxon>Mycobacteriaceae</taxon>
        <taxon>Mycobacteroides</taxon>
    </lineage>
</organism>
<dbReference type="RefSeq" id="WP_064633526.1">
    <property type="nucleotide sequence ID" value="NZ_LQYE01000032.1"/>
</dbReference>
<name>A0A179V653_9MYCO</name>
<accession>A0A179V653</accession>
<dbReference type="InterPro" id="IPR011009">
    <property type="entry name" value="Kinase-like_dom_sf"/>
</dbReference>
<comment type="caution">
    <text evidence="1">The sequence shown here is derived from an EMBL/GenBank/DDBJ whole genome shotgun (WGS) entry which is preliminary data.</text>
</comment>
<dbReference type="AlphaFoldDB" id="A0A179V653"/>